<evidence type="ECO:0000256" key="1">
    <source>
        <dbReference type="SAM" id="MobiDB-lite"/>
    </source>
</evidence>
<organism evidence="2 3">
    <name type="scientific">Austropuccinia psidii MF-1</name>
    <dbReference type="NCBI Taxonomy" id="1389203"/>
    <lineage>
        <taxon>Eukaryota</taxon>
        <taxon>Fungi</taxon>
        <taxon>Dikarya</taxon>
        <taxon>Basidiomycota</taxon>
        <taxon>Pucciniomycotina</taxon>
        <taxon>Pucciniomycetes</taxon>
        <taxon>Pucciniales</taxon>
        <taxon>Sphaerophragmiaceae</taxon>
        <taxon>Austropuccinia</taxon>
    </lineage>
</organism>
<evidence type="ECO:0000313" key="2">
    <source>
        <dbReference type="EMBL" id="MBW0523813.1"/>
    </source>
</evidence>
<dbReference type="EMBL" id="AVOT02030588">
    <property type="protein sequence ID" value="MBW0523813.1"/>
    <property type="molecule type" value="Genomic_DNA"/>
</dbReference>
<sequence>MPQTVGDSPQCNELQTSSPECRSEISDMVSSHELGDKVESLSHEINTDQPVLPESFISAQPPSSQRPNFKPMRRKRLLNLVQQQKILGKMK</sequence>
<comment type="caution">
    <text evidence="2">The sequence shown here is derived from an EMBL/GenBank/DDBJ whole genome shotgun (WGS) entry which is preliminary data.</text>
</comment>
<accession>A0A9Q3ERT7</accession>
<evidence type="ECO:0000313" key="3">
    <source>
        <dbReference type="Proteomes" id="UP000765509"/>
    </source>
</evidence>
<dbReference type="AlphaFoldDB" id="A0A9Q3ERT7"/>
<reference evidence="2" key="1">
    <citation type="submission" date="2021-03" db="EMBL/GenBank/DDBJ databases">
        <title>Draft genome sequence of rust myrtle Austropuccinia psidii MF-1, a brazilian biotype.</title>
        <authorList>
            <person name="Quecine M.C."/>
            <person name="Pachon D.M.R."/>
            <person name="Bonatelli M.L."/>
            <person name="Correr F.H."/>
            <person name="Franceschini L.M."/>
            <person name="Leite T.F."/>
            <person name="Margarido G.R.A."/>
            <person name="Almeida C.A."/>
            <person name="Ferrarezi J.A."/>
            <person name="Labate C.A."/>
        </authorList>
    </citation>
    <scope>NUCLEOTIDE SEQUENCE</scope>
    <source>
        <strain evidence="2">MF-1</strain>
    </source>
</reference>
<feature type="compositionally biased region" description="Polar residues" evidence="1">
    <location>
        <begin position="1"/>
        <end position="20"/>
    </location>
</feature>
<protein>
    <submittedName>
        <fullName evidence="2">Uncharacterized protein</fullName>
    </submittedName>
</protein>
<proteinExistence type="predicted"/>
<gene>
    <name evidence="2" type="ORF">O181_063528</name>
</gene>
<keyword evidence="3" id="KW-1185">Reference proteome</keyword>
<name>A0A9Q3ERT7_9BASI</name>
<dbReference type="Proteomes" id="UP000765509">
    <property type="component" value="Unassembled WGS sequence"/>
</dbReference>
<feature type="region of interest" description="Disordered" evidence="1">
    <location>
        <begin position="1"/>
        <end position="21"/>
    </location>
</feature>